<dbReference type="EMBL" id="SAEB01000006">
    <property type="protein sequence ID" value="RVD86630.1"/>
    <property type="molecule type" value="Genomic_DNA"/>
</dbReference>
<dbReference type="VEuPathDB" id="FungiDB:DFL_004896"/>
<keyword evidence="4" id="KW-1185">Reference proteome</keyword>
<dbReference type="AlphaFoldDB" id="A0A437A6I2"/>
<dbReference type="RefSeq" id="XP_067492174.1">
    <property type="nucleotide sequence ID" value="XM_067634068.1"/>
</dbReference>
<dbReference type="GeneID" id="93587207"/>
<feature type="region of interest" description="Disordered" evidence="1">
    <location>
        <begin position="356"/>
        <end position="435"/>
    </location>
</feature>
<evidence type="ECO:0000256" key="2">
    <source>
        <dbReference type="SAM" id="SignalP"/>
    </source>
</evidence>
<organism evidence="3 4">
    <name type="scientific">Arthrobotrys flagrans</name>
    <name type="common">Nematode-trapping fungus</name>
    <name type="synonym">Trichothecium flagrans</name>
    <dbReference type="NCBI Taxonomy" id="97331"/>
    <lineage>
        <taxon>Eukaryota</taxon>
        <taxon>Fungi</taxon>
        <taxon>Dikarya</taxon>
        <taxon>Ascomycota</taxon>
        <taxon>Pezizomycotina</taxon>
        <taxon>Orbiliomycetes</taxon>
        <taxon>Orbiliales</taxon>
        <taxon>Orbiliaceae</taxon>
        <taxon>Arthrobotrys</taxon>
    </lineage>
</organism>
<dbReference type="OrthoDB" id="5310497at2759"/>
<protein>
    <submittedName>
        <fullName evidence="3">Uncharacterized protein</fullName>
    </submittedName>
</protein>
<dbReference type="PANTHER" id="PTHR34618:SF4">
    <property type="entry name" value="CAS1"/>
    <property type="match status" value="1"/>
</dbReference>
<gene>
    <name evidence="3" type="ORF">DFL_004896</name>
</gene>
<evidence type="ECO:0000256" key="1">
    <source>
        <dbReference type="SAM" id="MobiDB-lite"/>
    </source>
</evidence>
<evidence type="ECO:0000313" key="3">
    <source>
        <dbReference type="EMBL" id="RVD86630.1"/>
    </source>
</evidence>
<dbReference type="STRING" id="97331.A0A437A6I2"/>
<accession>A0A437A6I2</accession>
<reference evidence="3 4" key="1">
    <citation type="submission" date="2019-01" db="EMBL/GenBank/DDBJ databases">
        <title>Intercellular communication is required for trap formation in the nematode-trapping fungus Duddingtonia flagrans.</title>
        <authorList>
            <person name="Youssar L."/>
            <person name="Wernet V."/>
            <person name="Hensel N."/>
            <person name="Hildebrandt H.-G."/>
            <person name="Fischer R."/>
        </authorList>
    </citation>
    <scope>NUCLEOTIDE SEQUENCE [LARGE SCALE GENOMIC DNA]</scope>
    <source>
        <strain evidence="3 4">CBS H-5679</strain>
    </source>
</reference>
<dbReference type="Proteomes" id="UP000283090">
    <property type="component" value="Unassembled WGS sequence"/>
</dbReference>
<evidence type="ECO:0000313" key="4">
    <source>
        <dbReference type="Proteomes" id="UP000283090"/>
    </source>
</evidence>
<feature type="chain" id="PRO_5019395787" evidence="2">
    <location>
        <begin position="24"/>
        <end position="435"/>
    </location>
</feature>
<name>A0A437A6I2_ARTFL</name>
<dbReference type="InterPro" id="IPR021476">
    <property type="entry name" value="Egh16-like"/>
</dbReference>
<proteinExistence type="predicted"/>
<sequence length="435" mass="48114">MHFSSLLTPVAISLLGVSELVSAHVLFVKAVGSGDNSIAGYGLGYDPANRRDGGGFFPWQKDVPVFDVKNVHTKWNKKILTHGCGVTTDSLVTWVQRNKKAEWLDVANKKLGWPWPYHDTPNDGYLDIKWWINNMFQLEQSKKNRFDNALKQTLKSGIPKVVPGGKLKITAWQVNQDGGGPFTCMIDYKGTAKGWTTQNLKVNTNCLGNAYSIRPSGHPGSCEIEVQLPANLKCEGSYNAKRICIVRCQNKAENGPFGGCIPIQQLEPVVKSVVQKKPVPVPVVKTVKPVVLPPKAVTVTKNNVITVIKDGHTKVSVITKNSILTLTQVIKPPPTTTVEIQYKTVTVETEVLPTKEATDIEEPITPTARPPADQKPTEEELEAGLGGEDYDDDVIEELKNTPITSEEKEKLQEQVGQENEPADGYYKQKLRFHRD</sequence>
<comment type="caution">
    <text evidence="3">The sequence shown here is derived from an EMBL/GenBank/DDBJ whole genome shotgun (WGS) entry which is preliminary data.</text>
</comment>
<feature type="signal peptide" evidence="2">
    <location>
        <begin position="1"/>
        <end position="23"/>
    </location>
</feature>
<dbReference type="PANTHER" id="PTHR34618">
    <property type="entry name" value="SURFACE PROTEIN MAS1, PUTATIVE-RELATED"/>
    <property type="match status" value="1"/>
</dbReference>
<dbReference type="Pfam" id="PF11327">
    <property type="entry name" value="Egh16-like"/>
    <property type="match status" value="1"/>
</dbReference>
<keyword evidence="2" id="KW-0732">Signal</keyword>